<evidence type="ECO:0000256" key="1">
    <source>
        <dbReference type="SAM" id="MobiDB-lite"/>
    </source>
</evidence>
<dbReference type="AlphaFoldDB" id="G7KDV6"/>
<feature type="compositionally biased region" description="Basic and acidic residues" evidence="1">
    <location>
        <begin position="1"/>
        <end position="25"/>
    </location>
</feature>
<reference evidence="3" key="3">
    <citation type="submission" date="2015-04" db="UniProtKB">
        <authorList>
            <consortium name="EnsemblPlants"/>
        </authorList>
    </citation>
    <scope>IDENTIFICATION</scope>
    <source>
        <strain evidence="3">cv. Jemalong A17</strain>
    </source>
</reference>
<dbReference type="Proteomes" id="UP000002051">
    <property type="component" value="Chromosome 5"/>
</dbReference>
<keyword evidence="4" id="KW-1185">Reference proteome</keyword>
<organism evidence="2 4">
    <name type="scientific">Medicago truncatula</name>
    <name type="common">Barrel medic</name>
    <name type="synonym">Medicago tribuloides</name>
    <dbReference type="NCBI Taxonomy" id="3880"/>
    <lineage>
        <taxon>Eukaryota</taxon>
        <taxon>Viridiplantae</taxon>
        <taxon>Streptophyta</taxon>
        <taxon>Embryophyta</taxon>
        <taxon>Tracheophyta</taxon>
        <taxon>Spermatophyta</taxon>
        <taxon>Magnoliopsida</taxon>
        <taxon>eudicotyledons</taxon>
        <taxon>Gunneridae</taxon>
        <taxon>Pentapetalae</taxon>
        <taxon>rosids</taxon>
        <taxon>fabids</taxon>
        <taxon>Fabales</taxon>
        <taxon>Fabaceae</taxon>
        <taxon>Papilionoideae</taxon>
        <taxon>50 kb inversion clade</taxon>
        <taxon>NPAAA clade</taxon>
        <taxon>Hologalegina</taxon>
        <taxon>IRL clade</taxon>
        <taxon>Trifolieae</taxon>
        <taxon>Medicago</taxon>
    </lineage>
</organism>
<evidence type="ECO:0000313" key="3">
    <source>
        <dbReference type="EnsemblPlants" id="AES96684"/>
    </source>
</evidence>
<protein>
    <submittedName>
        <fullName evidence="2 3">Uncharacterized protein</fullName>
    </submittedName>
</protein>
<proteinExistence type="predicted"/>
<evidence type="ECO:0000313" key="2">
    <source>
        <dbReference type="EMBL" id="AES96684.1"/>
    </source>
</evidence>
<dbReference type="EnsemblPlants" id="AES96684">
    <property type="protein sequence ID" value="AES96684"/>
    <property type="gene ID" value="MTR_5g040060"/>
</dbReference>
<name>G7KDV6_MEDTR</name>
<dbReference type="HOGENOM" id="CLU_2213839_0_0_1"/>
<dbReference type="PaxDb" id="3880-AES96684"/>
<evidence type="ECO:0000313" key="4">
    <source>
        <dbReference type="Proteomes" id="UP000002051"/>
    </source>
</evidence>
<reference evidence="2 4" key="1">
    <citation type="journal article" date="2011" name="Nature">
        <title>The Medicago genome provides insight into the evolution of rhizobial symbioses.</title>
        <authorList>
            <person name="Young N.D."/>
            <person name="Debelle F."/>
            <person name="Oldroyd G.E."/>
            <person name="Geurts R."/>
            <person name="Cannon S.B."/>
            <person name="Udvardi M.K."/>
            <person name="Benedito V.A."/>
            <person name="Mayer K.F."/>
            <person name="Gouzy J."/>
            <person name="Schoof H."/>
            <person name="Van de Peer Y."/>
            <person name="Proost S."/>
            <person name="Cook D.R."/>
            <person name="Meyers B.C."/>
            <person name="Spannagl M."/>
            <person name="Cheung F."/>
            <person name="De Mita S."/>
            <person name="Krishnakumar V."/>
            <person name="Gundlach H."/>
            <person name="Zhou S."/>
            <person name="Mudge J."/>
            <person name="Bharti A.K."/>
            <person name="Murray J.D."/>
            <person name="Naoumkina M.A."/>
            <person name="Rosen B."/>
            <person name="Silverstein K.A."/>
            <person name="Tang H."/>
            <person name="Rombauts S."/>
            <person name="Zhao P.X."/>
            <person name="Zhou P."/>
            <person name="Barbe V."/>
            <person name="Bardou P."/>
            <person name="Bechner M."/>
            <person name="Bellec A."/>
            <person name="Berger A."/>
            <person name="Berges H."/>
            <person name="Bidwell S."/>
            <person name="Bisseling T."/>
            <person name="Choisne N."/>
            <person name="Couloux A."/>
            <person name="Denny R."/>
            <person name="Deshpande S."/>
            <person name="Dai X."/>
            <person name="Doyle J.J."/>
            <person name="Dudez A.M."/>
            <person name="Farmer A.D."/>
            <person name="Fouteau S."/>
            <person name="Franken C."/>
            <person name="Gibelin C."/>
            <person name="Gish J."/>
            <person name="Goldstein S."/>
            <person name="Gonzalez A.J."/>
            <person name="Green P.J."/>
            <person name="Hallab A."/>
            <person name="Hartog M."/>
            <person name="Hua A."/>
            <person name="Humphray S.J."/>
            <person name="Jeong D.H."/>
            <person name="Jing Y."/>
            <person name="Jocker A."/>
            <person name="Kenton S.M."/>
            <person name="Kim D.J."/>
            <person name="Klee K."/>
            <person name="Lai H."/>
            <person name="Lang C."/>
            <person name="Lin S."/>
            <person name="Macmil S.L."/>
            <person name="Magdelenat G."/>
            <person name="Matthews L."/>
            <person name="McCorrison J."/>
            <person name="Monaghan E.L."/>
            <person name="Mun J.H."/>
            <person name="Najar F.Z."/>
            <person name="Nicholson C."/>
            <person name="Noirot C."/>
            <person name="O'Bleness M."/>
            <person name="Paule C.R."/>
            <person name="Poulain J."/>
            <person name="Prion F."/>
            <person name="Qin B."/>
            <person name="Qu C."/>
            <person name="Retzel E.F."/>
            <person name="Riddle C."/>
            <person name="Sallet E."/>
            <person name="Samain S."/>
            <person name="Samson N."/>
            <person name="Sanders I."/>
            <person name="Saurat O."/>
            <person name="Scarpelli C."/>
            <person name="Schiex T."/>
            <person name="Segurens B."/>
            <person name="Severin A.J."/>
            <person name="Sherrier D.J."/>
            <person name="Shi R."/>
            <person name="Sims S."/>
            <person name="Singer S.R."/>
            <person name="Sinharoy S."/>
            <person name="Sterck L."/>
            <person name="Viollet A."/>
            <person name="Wang B.B."/>
            <person name="Wang K."/>
            <person name="Wang M."/>
            <person name="Wang X."/>
            <person name="Warfsmann J."/>
            <person name="Weissenbach J."/>
            <person name="White D.D."/>
            <person name="White J.D."/>
            <person name="Wiley G.B."/>
            <person name="Wincker P."/>
            <person name="Xing Y."/>
            <person name="Yang L."/>
            <person name="Yao Z."/>
            <person name="Ying F."/>
            <person name="Zhai J."/>
            <person name="Zhou L."/>
            <person name="Zuber A."/>
            <person name="Denarie J."/>
            <person name="Dixon R.A."/>
            <person name="May G.D."/>
            <person name="Schwartz D.C."/>
            <person name="Rogers J."/>
            <person name="Quetier F."/>
            <person name="Town C.D."/>
            <person name="Roe B.A."/>
        </authorList>
    </citation>
    <scope>NUCLEOTIDE SEQUENCE [LARGE SCALE GENOMIC DNA]</scope>
    <source>
        <strain evidence="2">A17</strain>
        <strain evidence="3 4">cv. Jemalong A17</strain>
    </source>
</reference>
<accession>G7KDV6</accession>
<reference evidence="2 4" key="2">
    <citation type="journal article" date="2014" name="BMC Genomics">
        <title>An improved genome release (version Mt4.0) for the model legume Medicago truncatula.</title>
        <authorList>
            <person name="Tang H."/>
            <person name="Krishnakumar V."/>
            <person name="Bidwell S."/>
            <person name="Rosen B."/>
            <person name="Chan A."/>
            <person name="Zhou S."/>
            <person name="Gentzbittel L."/>
            <person name="Childs K.L."/>
            <person name="Yandell M."/>
            <person name="Gundlach H."/>
            <person name="Mayer K.F."/>
            <person name="Schwartz D.C."/>
            <person name="Town C.D."/>
        </authorList>
    </citation>
    <scope>GENOME REANNOTATION</scope>
    <source>
        <strain evidence="3 4">cv. Jemalong A17</strain>
    </source>
</reference>
<gene>
    <name evidence="2" type="ordered locus">MTR_5g040060</name>
</gene>
<dbReference type="EMBL" id="CM001221">
    <property type="protein sequence ID" value="AES96684.1"/>
    <property type="molecule type" value="Genomic_DNA"/>
</dbReference>
<feature type="region of interest" description="Disordered" evidence="1">
    <location>
        <begin position="1"/>
        <end position="33"/>
    </location>
</feature>
<sequence>MDHTYRTVRLKEEERSKGSERREGGTRWTGSVQMNQTGSSASAAFFSDELLESRHGGATARKRKDHYLNISGGRIGSSSLAVQIGFWIKLTTKLLTRGHGPNDFQED</sequence>